<dbReference type="Proteomes" id="UP000002277">
    <property type="component" value="Chromosome 9"/>
</dbReference>
<reference evidence="1" key="3">
    <citation type="submission" date="2025-09" db="UniProtKB">
        <authorList>
            <consortium name="Ensembl"/>
        </authorList>
    </citation>
    <scope>IDENTIFICATION</scope>
</reference>
<proteinExistence type="predicted"/>
<dbReference type="EMBL" id="AACZ04069075">
    <property type="status" value="NOT_ANNOTATED_CDS"/>
    <property type="molecule type" value="Genomic_DNA"/>
</dbReference>
<dbReference type="Bgee" id="ENSPTRG00000044471">
    <property type="expression patterns" value="Expressed in superior frontal gyrus and 6 other cell types or tissues"/>
</dbReference>
<dbReference type="GeneTree" id="ENSGT00910000148777"/>
<reference evidence="1 2" key="1">
    <citation type="journal article" date="2005" name="Nature">
        <title>Initial sequence of the chimpanzee genome and comparison with the human genome.</title>
        <authorList>
            <consortium name="Chimpanzee sequencing and analysis consortium"/>
        </authorList>
    </citation>
    <scope>NUCLEOTIDE SEQUENCE [LARGE SCALE GENOMIC DNA]</scope>
</reference>
<dbReference type="AlphaFoldDB" id="A0A2I3TAM5"/>
<accession>A0A2I3TAM5</accession>
<dbReference type="Ensembl" id="ENSPTRT00000096634.1">
    <property type="protein sequence ID" value="ENSPTRP00000085914.1"/>
    <property type="gene ID" value="ENSPTRG00000044471.1"/>
</dbReference>
<organism evidence="1 2">
    <name type="scientific">Pan troglodytes</name>
    <name type="common">Chimpanzee</name>
    <dbReference type="NCBI Taxonomy" id="9598"/>
    <lineage>
        <taxon>Eukaryota</taxon>
        <taxon>Metazoa</taxon>
        <taxon>Chordata</taxon>
        <taxon>Craniata</taxon>
        <taxon>Vertebrata</taxon>
        <taxon>Euteleostomi</taxon>
        <taxon>Mammalia</taxon>
        <taxon>Eutheria</taxon>
        <taxon>Euarchontoglires</taxon>
        <taxon>Primates</taxon>
        <taxon>Haplorrhini</taxon>
        <taxon>Catarrhini</taxon>
        <taxon>Hominidae</taxon>
        <taxon>Pan</taxon>
    </lineage>
</organism>
<dbReference type="OMA" id="VWAWQPV"/>
<dbReference type="InParanoid" id="A0A2I3TAM5"/>
<reference evidence="1" key="2">
    <citation type="submission" date="2025-08" db="UniProtKB">
        <authorList>
            <consortium name="Ensembl"/>
        </authorList>
    </citation>
    <scope>IDENTIFICATION</scope>
</reference>
<keyword evidence="2" id="KW-1185">Reference proteome</keyword>
<evidence type="ECO:0000313" key="2">
    <source>
        <dbReference type="Proteomes" id="UP000002277"/>
    </source>
</evidence>
<name>A0A2I3TAM5_PANTR</name>
<protein>
    <submittedName>
        <fullName evidence="1">Uncharacterized protein</fullName>
    </submittedName>
</protein>
<sequence>MGSQEEFSVWAWQPVPPYPPPSVPRVPRGDKASLPVSSQVAFVDKMRPPHEDQDVLLALLCTAVSKLGYTVCLLWSPFREAARVFLTLSSL</sequence>
<evidence type="ECO:0000313" key="1">
    <source>
        <dbReference type="Ensembl" id="ENSPTRP00000085914.1"/>
    </source>
</evidence>